<protein>
    <submittedName>
        <fullName evidence="3">Uncharacterized protein</fullName>
    </submittedName>
</protein>
<gene>
    <name evidence="3" type="ORF">MSAN_01487300</name>
</gene>
<accession>A0A8H6Y7G5</accession>
<dbReference type="AlphaFoldDB" id="A0A8H6Y7G5"/>
<organism evidence="3 4">
    <name type="scientific">Mycena sanguinolenta</name>
    <dbReference type="NCBI Taxonomy" id="230812"/>
    <lineage>
        <taxon>Eukaryota</taxon>
        <taxon>Fungi</taxon>
        <taxon>Dikarya</taxon>
        <taxon>Basidiomycota</taxon>
        <taxon>Agaricomycotina</taxon>
        <taxon>Agaricomycetes</taxon>
        <taxon>Agaricomycetidae</taxon>
        <taxon>Agaricales</taxon>
        <taxon>Marasmiineae</taxon>
        <taxon>Mycenaceae</taxon>
        <taxon>Mycena</taxon>
    </lineage>
</organism>
<comment type="caution">
    <text evidence="3">The sequence shown here is derived from an EMBL/GenBank/DDBJ whole genome shotgun (WGS) entry which is preliminary data.</text>
</comment>
<feature type="region of interest" description="Disordered" evidence="2">
    <location>
        <begin position="309"/>
        <end position="339"/>
    </location>
</feature>
<keyword evidence="4" id="KW-1185">Reference proteome</keyword>
<evidence type="ECO:0000256" key="2">
    <source>
        <dbReference type="SAM" id="MobiDB-lite"/>
    </source>
</evidence>
<sequence>MDVALELAKEFRERVNKIVDSARALHAEILAARASNGPYAPGSVGAIAEDLQRTFQKVLDSEELRVMFPAPEKALGHEQRQEVVSVVLDQAGAALKAVCAEHGIDEERVAGPWEAVRGAIGTLVVLLGDLAEQHPRLTGALLGVGSLKLIPVFLRPLLQLFGFGPAGPERLHHGRKACSTAPLCLFLLLSDDPPPSRSYFPCYAGLLAALCGPLAFTGASLRDSDPFDRRTGRTELFCTFLSGKPPRKYTRAIGVDASSNLNGLSEDNPSGSSQKAVKGKGNLPKRKENLAAKATSTFLDKVLGDLQEEQSSKAAPLAAKTSRSKGLKGKKKKLSTSVNDSLRVKISDQVVPSAAHPPSYPPPSPVKTYRSKALRNKISNLTPDNDSLRVEIPDEEIVLTPSPPYLVFGKKTAKFRTSSLASTSTVTDLQSLEPASLSPVEASHGLKTGVALFGLPPFTTLAEVARIALRTRVTPGDVSVVRLWLSATSTVFEAEDVEHGAQDDENGGDVDRRPDWTLGARIQFRENDMAHEFWTLPLLLEVCPPPSEALRVLEPPDGLRVRVFPSAEFSNHWKPEELVSLAAQAPPWHDAMFSVAEQGQPFNSAPSSAARADQEPDSEHTDTQDQEIRERAQILQSLWGRLETPLQSDGADASVEASPTAPEVPVENALSSADPEKADSIPEVVQMAVHEPEENPSPDEELMLRAKAQLSPNSVLISVHMKLKKAPASLFPLPLSSLPTEANSPPPLTQEEEDEQKDPIVERYATAFRNALARERELEAELRRARVAAQEHTLAVARTEAEAQVRADFGRFGALEGVWVRGTRVRAPAPSGASGSGAGSQDESTAKREREKWVYEMHALVAFADTQDAVRARTVIAVQPRYAGAGLRFVSQPWAEAIGGLRWEEQTHLDVGGGVKPREADGAREGWARRLEREHQAEARAREREEERERQRGAAEGTWGKERLDEIRERLRRAQRRMEWEREREEAWARVRTRGVAQTVDADAVAAYATCTL</sequence>
<feature type="compositionally biased region" description="Basic residues" evidence="2">
    <location>
        <begin position="322"/>
        <end position="334"/>
    </location>
</feature>
<dbReference type="EMBL" id="JACAZH010000011">
    <property type="protein sequence ID" value="KAF7355695.1"/>
    <property type="molecule type" value="Genomic_DNA"/>
</dbReference>
<feature type="region of interest" description="Disordered" evidence="2">
    <location>
        <begin position="600"/>
        <end position="627"/>
    </location>
</feature>
<proteinExistence type="predicted"/>
<feature type="region of interest" description="Disordered" evidence="2">
    <location>
        <begin position="348"/>
        <end position="367"/>
    </location>
</feature>
<name>A0A8H6Y7G5_9AGAR</name>
<feature type="coiled-coil region" evidence="1">
    <location>
        <begin position="768"/>
        <end position="795"/>
    </location>
</feature>
<feature type="region of interest" description="Disordered" evidence="2">
    <location>
        <begin position="646"/>
        <end position="675"/>
    </location>
</feature>
<dbReference type="OrthoDB" id="3071727at2759"/>
<feature type="region of interest" description="Disordered" evidence="2">
    <location>
        <begin position="260"/>
        <end position="287"/>
    </location>
</feature>
<keyword evidence="1" id="KW-0175">Coiled coil</keyword>
<feature type="region of interest" description="Disordered" evidence="2">
    <location>
        <begin position="826"/>
        <end position="849"/>
    </location>
</feature>
<evidence type="ECO:0000256" key="1">
    <source>
        <dbReference type="SAM" id="Coils"/>
    </source>
</evidence>
<evidence type="ECO:0000313" key="4">
    <source>
        <dbReference type="Proteomes" id="UP000623467"/>
    </source>
</evidence>
<reference evidence="3" key="1">
    <citation type="submission" date="2020-05" db="EMBL/GenBank/DDBJ databases">
        <title>Mycena genomes resolve the evolution of fungal bioluminescence.</title>
        <authorList>
            <person name="Tsai I.J."/>
        </authorList>
    </citation>
    <scope>NUCLEOTIDE SEQUENCE</scope>
    <source>
        <strain evidence="3">160909Yilan</strain>
    </source>
</reference>
<feature type="region of interest" description="Disordered" evidence="2">
    <location>
        <begin position="737"/>
        <end position="756"/>
    </location>
</feature>
<feature type="compositionally biased region" description="Polar residues" evidence="2">
    <location>
        <begin position="260"/>
        <end position="275"/>
    </location>
</feature>
<feature type="region of interest" description="Disordered" evidence="2">
    <location>
        <begin position="934"/>
        <end position="958"/>
    </location>
</feature>
<dbReference type="Proteomes" id="UP000623467">
    <property type="component" value="Unassembled WGS sequence"/>
</dbReference>
<evidence type="ECO:0000313" key="3">
    <source>
        <dbReference type="EMBL" id="KAF7355695.1"/>
    </source>
</evidence>
<feature type="compositionally biased region" description="Basic and acidic residues" evidence="2">
    <location>
        <begin position="612"/>
        <end position="627"/>
    </location>
</feature>